<evidence type="ECO:0000259" key="15">
    <source>
        <dbReference type="PROSITE" id="PS50885"/>
    </source>
</evidence>
<dbReference type="SUPFAM" id="SSF47384">
    <property type="entry name" value="Homodimeric domain of signal transducing histidine kinase"/>
    <property type="match status" value="1"/>
</dbReference>
<evidence type="ECO:0000256" key="7">
    <source>
        <dbReference type="ARBA" id="ARBA00022679"/>
    </source>
</evidence>
<comment type="caution">
    <text evidence="16">The sequence shown here is derived from an EMBL/GenBank/DDBJ whole genome shotgun (WGS) entry which is preliminary data.</text>
</comment>
<evidence type="ECO:0000256" key="11">
    <source>
        <dbReference type="ARBA" id="ARBA00023012"/>
    </source>
</evidence>
<dbReference type="AlphaFoldDB" id="A0A8H2QWZ3"/>
<comment type="catalytic activity">
    <reaction evidence="1">
        <text>ATP + protein L-histidine = ADP + protein N-phospho-L-histidine.</text>
        <dbReference type="EC" id="2.7.13.3"/>
    </reaction>
</comment>
<dbReference type="EC" id="2.7.13.3" evidence="4"/>
<dbReference type="PANTHER" id="PTHR45453">
    <property type="entry name" value="PHOSPHATE REGULON SENSOR PROTEIN PHOR"/>
    <property type="match status" value="1"/>
</dbReference>
<dbReference type="InterPro" id="IPR036890">
    <property type="entry name" value="HATPase_C_sf"/>
</dbReference>
<dbReference type="PANTHER" id="PTHR45453:SF1">
    <property type="entry name" value="PHOSPHATE REGULON SENSOR PROTEIN PHOR"/>
    <property type="match status" value="1"/>
</dbReference>
<dbReference type="CDD" id="cd06225">
    <property type="entry name" value="HAMP"/>
    <property type="match status" value="1"/>
</dbReference>
<dbReference type="Gene3D" id="1.10.8.500">
    <property type="entry name" value="HAMP domain in histidine kinase"/>
    <property type="match status" value="1"/>
</dbReference>
<protein>
    <recommendedName>
        <fullName evidence="4">histidine kinase</fullName>
        <ecNumber evidence="4">2.7.13.3</ecNumber>
    </recommendedName>
</protein>
<proteinExistence type="predicted"/>
<dbReference type="Gene3D" id="3.30.565.10">
    <property type="entry name" value="Histidine kinase-like ATPase, C-terminal domain"/>
    <property type="match status" value="1"/>
</dbReference>
<dbReference type="Proteomes" id="UP000377798">
    <property type="component" value="Unassembled WGS sequence"/>
</dbReference>
<keyword evidence="12 13" id="KW-0472">Membrane</keyword>
<dbReference type="Gene3D" id="3.30.450.20">
    <property type="entry name" value="PAS domain"/>
    <property type="match status" value="2"/>
</dbReference>
<dbReference type="PROSITE" id="PS50885">
    <property type="entry name" value="HAMP"/>
    <property type="match status" value="1"/>
</dbReference>
<keyword evidence="11" id="KW-0902">Two-component regulatory system</keyword>
<dbReference type="GO" id="GO:0016036">
    <property type="term" value="P:cellular response to phosphate starvation"/>
    <property type="evidence" value="ECO:0007669"/>
    <property type="project" value="TreeGrafter"/>
</dbReference>
<evidence type="ECO:0000256" key="13">
    <source>
        <dbReference type="SAM" id="Phobius"/>
    </source>
</evidence>
<keyword evidence="13" id="KW-0812">Transmembrane</keyword>
<dbReference type="Pfam" id="PF02518">
    <property type="entry name" value="HATPase_c"/>
    <property type="match status" value="1"/>
</dbReference>
<dbReference type="InterPro" id="IPR003594">
    <property type="entry name" value="HATPase_dom"/>
</dbReference>
<feature type="domain" description="HAMP" evidence="15">
    <location>
        <begin position="202"/>
        <end position="254"/>
    </location>
</feature>
<feature type="domain" description="Histidine kinase" evidence="14">
    <location>
        <begin position="378"/>
        <end position="595"/>
    </location>
</feature>
<keyword evidence="17" id="KW-1185">Reference proteome</keyword>
<dbReference type="RefSeq" id="WP_131747882.1">
    <property type="nucleotide sequence ID" value="NZ_CAACYI010000001.1"/>
</dbReference>
<keyword evidence="7 16" id="KW-0808">Transferase</keyword>
<dbReference type="GO" id="GO:0005524">
    <property type="term" value="F:ATP binding"/>
    <property type="evidence" value="ECO:0007669"/>
    <property type="project" value="UniProtKB-KW"/>
</dbReference>
<keyword evidence="5" id="KW-1003">Cell membrane</keyword>
<dbReference type="FunFam" id="3.30.565.10:FF:000023">
    <property type="entry name" value="PAS domain-containing sensor histidine kinase"/>
    <property type="match status" value="1"/>
</dbReference>
<organism evidence="16 17">
    <name type="scientific">Urinicoccus massiliensis</name>
    <dbReference type="NCBI Taxonomy" id="1723382"/>
    <lineage>
        <taxon>Bacteria</taxon>
        <taxon>Bacillati</taxon>
        <taxon>Bacillota</taxon>
        <taxon>Tissierellia</taxon>
        <taxon>Tissierellales</taxon>
        <taxon>Peptoniphilaceae</taxon>
        <taxon>Urinicoccus</taxon>
    </lineage>
</organism>
<dbReference type="CDD" id="cd00075">
    <property type="entry name" value="HATPase"/>
    <property type="match status" value="1"/>
</dbReference>
<dbReference type="InterPro" id="IPR005467">
    <property type="entry name" value="His_kinase_dom"/>
</dbReference>
<dbReference type="Pfam" id="PF00512">
    <property type="entry name" value="HisKA"/>
    <property type="match status" value="1"/>
</dbReference>
<dbReference type="SMART" id="SM00387">
    <property type="entry name" value="HATPase_c"/>
    <property type="match status" value="1"/>
</dbReference>
<dbReference type="GO" id="GO:0004721">
    <property type="term" value="F:phosphoprotein phosphatase activity"/>
    <property type="evidence" value="ECO:0007669"/>
    <property type="project" value="TreeGrafter"/>
</dbReference>
<dbReference type="PROSITE" id="PS50109">
    <property type="entry name" value="HIS_KIN"/>
    <property type="match status" value="1"/>
</dbReference>
<dbReference type="InterPro" id="IPR050351">
    <property type="entry name" value="BphY/WalK/GraS-like"/>
</dbReference>
<keyword evidence="13" id="KW-1133">Transmembrane helix</keyword>
<evidence type="ECO:0000256" key="10">
    <source>
        <dbReference type="ARBA" id="ARBA00022840"/>
    </source>
</evidence>
<dbReference type="SMART" id="SM00304">
    <property type="entry name" value="HAMP"/>
    <property type="match status" value="1"/>
</dbReference>
<evidence type="ECO:0000256" key="4">
    <source>
        <dbReference type="ARBA" id="ARBA00012438"/>
    </source>
</evidence>
<evidence type="ECO:0000256" key="5">
    <source>
        <dbReference type="ARBA" id="ARBA00022475"/>
    </source>
</evidence>
<gene>
    <name evidence="16" type="primary">yycG</name>
    <name evidence="16" type="ORF">NCTC13150_00048</name>
</gene>
<keyword evidence="9 16" id="KW-0418">Kinase</keyword>
<evidence type="ECO:0000259" key="14">
    <source>
        <dbReference type="PROSITE" id="PS50109"/>
    </source>
</evidence>
<dbReference type="FunFam" id="1.10.287.130:FF:000001">
    <property type="entry name" value="Two-component sensor histidine kinase"/>
    <property type="match status" value="1"/>
</dbReference>
<dbReference type="GO" id="GO:0045121">
    <property type="term" value="C:membrane raft"/>
    <property type="evidence" value="ECO:0007669"/>
    <property type="project" value="UniProtKB-SubCell"/>
</dbReference>
<keyword evidence="6" id="KW-0597">Phosphoprotein</keyword>
<comment type="subcellular location">
    <subcellularLocation>
        <location evidence="2">Cell membrane</location>
    </subcellularLocation>
    <subcellularLocation>
        <location evidence="3">Membrane raft</location>
        <topology evidence="3">Multi-pass membrane protein</topology>
    </subcellularLocation>
</comment>
<dbReference type="PRINTS" id="PR00344">
    <property type="entry name" value="BCTRLSENSOR"/>
</dbReference>
<dbReference type="Pfam" id="PF00672">
    <property type="entry name" value="HAMP"/>
    <property type="match status" value="1"/>
</dbReference>
<evidence type="ECO:0000313" key="16">
    <source>
        <dbReference type="EMBL" id="VFB15552.1"/>
    </source>
</evidence>
<evidence type="ECO:0000256" key="6">
    <source>
        <dbReference type="ARBA" id="ARBA00022553"/>
    </source>
</evidence>
<name>A0A8H2QWZ3_9FIRM</name>
<keyword evidence="10" id="KW-0067">ATP-binding</keyword>
<dbReference type="EMBL" id="CAACYI010000001">
    <property type="protein sequence ID" value="VFB15552.1"/>
    <property type="molecule type" value="Genomic_DNA"/>
</dbReference>
<dbReference type="SMART" id="SM00388">
    <property type="entry name" value="HisKA"/>
    <property type="match status" value="1"/>
</dbReference>
<reference evidence="16 17" key="1">
    <citation type="submission" date="2019-02" db="EMBL/GenBank/DDBJ databases">
        <authorList>
            <consortium name="Pathogen Informatics"/>
        </authorList>
    </citation>
    <scope>NUCLEOTIDE SEQUENCE [LARGE SCALE GENOMIC DNA]</scope>
    <source>
        <strain evidence="16 17">3012STDY7089603</strain>
    </source>
</reference>
<feature type="transmembrane region" description="Helical" evidence="13">
    <location>
        <begin position="181"/>
        <end position="200"/>
    </location>
</feature>
<dbReference type="InterPro" id="IPR003661">
    <property type="entry name" value="HisK_dim/P_dom"/>
</dbReference>
<dbReference type="GO" id="GO:0000155">
    <property type="term" value="F:phosphorelay sensor kinase activity"/>
    <property type="evidence" value="ECO:0007669"/>
    <property type="project" value="InterPro"/>
</dbReference>
<evidence type="ECO:0000256" key="9">
    <source>
        <dbReference type="ARBA" id="ARBA00022777"/>
    </source>
</evidence>
<feature type="transmembrane region" description="Helical" evidence="13">
    <location>
        <begin position="6"/>
        <end position="29"/>
    </location>
</feature>
<dbReference type="InterPro" id="IPR036097">
    <property type="entry name" value="HisK_dim/P_sf"/>
</dbReference>
<dbReference type="Gene3D" id="1.10.287.130">
    <property type="match status" value="1"/>
</dbReference>
<evidence type="ECO:0000256" key="12">
    <source>
        <dbReference type="ARBA" id="ARBA00023136"/>
    </source>
</evidence>
<accession>A0A8H2QWZ3</accession>
<dbReference type="CDD" id="cd00082">
    <property type="entry name" value="HisKA"/>
    <property type="match status" value="1"/>
</dbReference>
<dbReference type="SUPFAM" id="SSF158472">
    <property type="entry name" value="HAMP domain-like"/>
    <property type="match status" value="1"/>
</dbReference>
<dbReference type="SUPFAM" id="SSF55874">
    <property type="entry name" value="ATPase domain of HSP90 chaperone/DNA topoisomerase II/histidine kinase"/>
    <property type="match status" value="1"/>
</dbReference>
<dbReference type="InterPro" id="IPR004358">
    <property type="entry name" value="Sig_transdc_His_kin-like_C"/>
</dbReference>
<sequence length="597" mass="67153">MLSSFKARFIFIYLILILICMAIVGTFLINRLEISQMKTIEREMNETIDSMVASAGYLQDGQWDKEAGLLQNTIDGWRLSSTESVYIISQDQVPVILASSVNSKDEIQGQNALAQRDLSPEIILKALKGHVSETTILESNQAPIRHLAKPVFSTDGQVQGVFYMTMSLDPVYSVVSDTKELLTYATLLGLAITTILGFFISNSVTGPVREITSKAKDLAEGNFNQHVQVKSNDEIGQMASMFNYLTGELKETMDKMDIERSKLNTIFHYMAEGVVAINRDNYLIHINPIAKEILKLPEEVLSGEKKVPMGQLNLTEINYYNPPSLSGERQVEINKSFYNIKYAPYKNELDENSGLIVVFQDITKEHQLDEMRKEFVANVSHELKTPLTSIKSYTETLMEADLDPDARKRFLKVIERESNRMVSLVRDLLQLSNMDNHSLKLTFDRLDSYEVIETTMESLLPLAQEKQIRIHLDVADDIQKIYGDLHGVQRILNNIISNAIKYTPQGGEVSIMAKNRGPRVLVQVKDTGIGIPPKDMKRIFERFYRVEKGRSRQMGGTGLGLSIAKELIEAMGGFIQLSSVFGQGTTASLFFKGGESF</sequence>
<evidence type="ECO:0000256" key="3">
    <source>
        <dbReference type="ARBA" id="ARBA00004314"/>
    </source>
</evidence>
<keyword evidence="8" id="KW-0547">Nucleotide-binding</keyword>
<dbReference type="InterPro" id="IPR003660">
    <property type="entry name" value="HAMP_dom"/>
</dbReference>
<evidence type="ECO:0000256" key="1">
    <source>
        <dbReference type="ARBA" id="ARBA00000085"/>
    </source>
</evidence>
<evidence type="ECO:0000256" key="2">
    <source>
        <dbReference type="ARBA" id="ARBA00004236"/>
    </source>
</evidence>
<evidence type="ECO:0000256" key="8">
    <source>
        <dbReference type="ARBA" id="ARBA00022741"/>
    </source>
</evidence>
<dbReference type="GO" id="GO:0005886">
    <property type="term" value="C:plasma membrane"/>
    <property type="evidence" value="ECO:0007669"/>
    <property type="project" value="UniProtKB-SubCell"/>
</dbReference>
<evidence type="ECO:0000313" key="17">
    <source>
        <dbReference type="Proteomes" id="UP000377798"/>
    </source>
</evidence>